<dbReference type="InterPro" id="IPR007203">
    <property type="entry name" value="ORMDL"/>
</dbReference>
<dbReference type="EMBL" id="SDMP01000002">
    <property type="protein sequence ID" value="RYR74354.1"/>
    <property type="molecule type" value="Genomic_DNA"/>
</dbReference>
<keyword evidence="2" id="KW-0812">Transmembrane</keyword>
<comment type="subcellular location">
    <subcellularLocation>
        <location evidence="1">Membrane</location>
        <topology evidence="1">Multi-pass membrane protein</topology>
    </subcellularLocation>
</comment>
<dbReference type="Pfam" id="PF04061">
    <property type="entry name" value="ORMDL"/>
    <property type="match status" value="1"/>
</dbReference>
<gene>
    <name evidence="5" type="ORF">Ahy_A02g009031</name>
</gene>
<keyword evidence="4" id="KW-0472">Membrane</keyword>
<organism evidence="5 6">
    <name type="scientific">Arachis hypogaea</name>
    <name type="common">Peanut</name>
    <dbReference type="NCBI Taxonomy" id="3818"/>
    <lineage>
        <taxon>Eukaryota</taxon>
        <taxon>Viridiplantae</taxon>
        <taxon>Streptophyta</taxon>
        <taxon>Embryophyta</taxon>
        <taxon>Tracheophyta</taxon>
        <taxon>Spermatophyta</taxon>
        <taxon>Magnoliopsida</taxon>
        <taxon>eudicotyledons</taxon>
        <taxon>Gunneridae</taxon>
        <taxon>Pentapetalae</taxon>
        <taxon>rosids</taxon>
        <taxon>fabids</taxon>
        <taxon>Fabales</taxon>
        <taxon>Fabaceae</taxon>
        <taxon>Papilionoideae</taxon>
        <taxon>50 kb inversion clade</taxon>
        <taxon>dalbergioids sensu lato</taxon>
        <taxon>Dalbergieae</taxon>
        <taxon>Pterocarpus clade</taxon>
        <taxon>Arachis</taxon>
    </lineage>
</organism>
<evidence type="ECO:0000256" key="2">
    <source>
        <dbReference type="ARBA" id="ARBA00022692"/>
    </source>
</evidence>
<dbReference type="GO" id="GO:0005789">
    <property type="term" value="C:endoplasmic reticulum membrane"/>
    <property type="evidence" value="ECO:0007669"/>
    <property type="project" value="InterPro"/>
</dbReference>
<name>A0A445EFQ2_ARAHY</name>
<accession>A0A445EFQ2</accession>
<reference evidence="5 6" key="1">
    <citation type="submission" date="2019-01" db="EMBL/GenBank/DDBJ databases">
        <title>Sequencing of cultivated peanut Arachis hypogaea provides insights into genome evolution and oil improvement.</title>
        <authorList>
            <person name="Chen X."/>
        </authorList>
    </citation>
    <scope>NUCLEOTIDE SEQUENCE [LARGE SCALE GENOMIC DNA]</scope>
    <source>
        <strain evidence="6">cv. Fuhuasheng</strain>
        <tissue evidence="5">Leaves</tissue>
    </source>
</reference>
<sequence>MVREIPNFCSTLRFCVVVESRDCHASVLLPPVSTIRLSSIVRENPASSSTETPLADDQGIYNRLTWWEQIDNEKQLTRNRKPITELENLKERIEELPPDIATGMNSMKTE</sequence>
<evidence type="ECO:0000256" key="1">
    <source>
        <dbReference type="ARBA" id="ARBA00004141"/>
    </source>
</evidence>
<evidence type="ECO:0000313" key="6">
    <source>
        <dbReference type="Proteomes" id="UP000289738"/>
    </source>
</evidence>
<proteinExistence type="predicted"/>
<dbReference type="AlphaFoldDB" id="A0A445EFQ2"/>
<dbReference type="Proteomes" id="UP000289738">
    <property type="component" value="Chromosome A02"/>
</dbReference>
<keyword evidence="6" id="KW-1185">Reference proteome</keyword>
<dbReference type="STRING" id="3818.A0A445EFQ2"/>
<evidence type="ECO:0000313" key="5">
    <source>
        <dbReference type="EMBL" id="RYR74354.1"/>
    </source>
</evidence>
<evidence type="ECO:0000256" key="4">
    <source>
        <dbReference type="ARBA" id="ARBA00023136"/>
    </source>
</evidence>
<evidence type="ECO:0000256" key="3">
    <source>
        <dbReference type="ARBA" id="ARBA00022989"/>
    </source>
</evidence>
<keyword evidence="3" id="KW-1133">Transmembrane helix</keyword>
<comment type="caution">
    <text evidence="5">The sequence shown here is derived from an EMBL/GenBank/DDBJ whole genome shotgun (WGS) entry which is preliminary data.</text>
</comment>
<protein>
    <submittedName>
        <fullName evidence="5">Uncharacterized protein</fullName>
    </submittedName>
</protein>